<comment type="subcellular location">
    <subcellularLocation>
        <location evidence="1">Cytoplasm</location>
    </subcellularLocation>
</comment>
<dbReference type="Gene3D" id="3.10.150.10">
    <property type="entry name" value="DNA Polymerase III, subunit A, domain 2"/>
    <property type="match status" value="3"/>
</dbReference>
<dbReference type="GO" id="GO:0003887">
    <property type="term" value="F:DNA-directed DNA polymerase activity"/>
    <property type="evidence" value="ECO:0007669"/>
    <property type="project" value="UniProtKB-KW"/>
</dbReference>
<evidence type="ECO:0000259" key="12">
    <source>
        <dbReference type="Pfam" id="PF02768"/>
    </source>
</evidence>
<evidence type="ECO:0000256" key="7">
    <source>
        <dbReference type="ARBA" id="ARBA00022932"/>
    </source>
</evidence>
<dbReference type="EMBL" id="JADOUF010000001">
    <property type="protein sequence ID" value="MBG6137566.1"/>
    <property type="molecule type" value="Genomic_DNA"/>
</dbReference>
<gene>
    <name evidence="13" type="ORF">IW245_003760</name>
</gene>
<evidence type="ECO:0000256" key="3">
    <source>
        <dbReference type="ARBA" id="ARBA00022490"/>
    </source>
</evidence>
<dbReference type="PANTHER" id="PTHR30478">
    <property type="entry name" value="DNA POLYMERASE III SUBUNIT BETA"/>
    <property type="match status" value="1"/>
</dbReference>
<evidence type="ECO:0000256" key="6">
    <source>
        <dbReference type="ARBA" id="ARBA00022705"/>
    </source>
</evidence>
<keyword evidence="3" id="KW-0963">Cytoplasm</keyword>
<keyword evidence="4 13" id="KW-0808">Transferase</keyword>
<dbReference type="GO" id="GO:0006271">
    <property type="term" value="P:DNA strand elongation involved in DNA replication"/>
    <property type="evidence" value="ECO:0007669"/>
    <property type="project" value="TreeGrafter"/>
</dbReference>
<feature type="region of interest" description="Disordered" evidence="9">
    <location>
        <begin position="184"/>
        <end position="207"/>
    </location>
</feature>
<evidence type="ECO:0000256" key="4">
    <source>
        <dbReference type="ARBA" id="ARBA00022679"/>
    </source>
</evidence>
<dbReference type="AlphaFoldDB" id="A0A8J7GUF6"/>
<dbReference type="Pfam" id="PF02768">
    <property type="entry name" value="DNA_pol3_beta_3"/>
    <property type="match status" value="1"/>
</dbReference>
<evidence type="ECO:0000259" key="11">
    <source>
        <dbReference type="Pfam" id="PF02767"/>
    </source>
</evidence>
<dbReference type="GO" id="GO:0003677">
    <property type="term" value="F:DNA binding"/>
    <property type="evidence" value="ECO:0007669"/>
    <property type="project" value="UniProtKB-KW"/>
</dbReference>
<dbReference type="InterPro" id="IPR022635">
    <property type="entry name" value="DNA_polIII_beta_C"/>
</dbReference>
<name>A0A8J7GUF6_9ACTN</name>
<keyword evidence="6" id="KW-0235">DNA replication</keyword>
<dbReference type="PANTHER" id="PTHR30478:SF0">
    <property type="entry name" value="BETA SLIDING CLAMP"/>
    <property type="match status" value="1"/>
</dbReference>
<dbReference type="SUPFAM" id="SSF55979">
    <property type="entry name" value="DNA clamp"/>
    <property type="match status" value="3"/>
</dbReference>
<evidence type="ECO:0000259" key="10">
    <source>
        <dbReference type="Pfam" id="PF00712"/>
    </source>
</evidence>
<dbReference type="Proteomes" id="UP000622552">
    <property type="component" value="Unassembled WGS sequence"/>
</dbReference>
<evidence type="ECO:0000256" key="9">
    <source>
        <dbReference type="SAM" id="MobiDB-lite"/>
    </source>
</evidence>
<protein>
    <submittedName>
        <fullName evidence="13">DNA polymerase-3 subunit beta</fullName>
        <ecNumber evidence="13">2.7.7.7</ecNumber>
    </submittedName>
</protein>
<dbReference type="Pfam" id="PF02767">
    <property type="entry name" value="DNA_pol3_beta_2"/>
    <property type="match status" value="1"/>
</dbReference>
<evidence type="ECO:0000256" key="2">
    <source>
        <dbReference type="ARBA" id="ARBA00010752"/>
    </source>
</evidence>
<comment type="similarity">
    <text evidence="2">Belongs to the beta sliding clamp family.</text>
</comment>
<dbReference type="Pfam" id="PF00712">
    <property type="entry name" value="DNA_pol3_beta"/>
    <property type="match status" value="1"/>
</dbReference>
<dbReference type="InterPro" id="IPR001001">
    <property type="entry name" value="DNA_polIII_beta"/>
</dbReference>
<organism evidence="13 14">
    <name type="scientific">Longispora fulva</name>
    <dbReference type="NCBI Taxonomy" id="619741"/>
    <lineage>
        <taxon>Bacteria</taxon>
        <taxon>Bacillati</taxon>
        <taxon>Actinomycetota</taxon>
        <taxon>Actinomycetes</taxon>
        <taxon>Micromonosporales</taxon>
        <taxon>Micromonosporaceae</taxon>
        <taxon>Longispora</taxon>
    </lineage>
</organism>
<keyword evidence="5 13" id="KW-0548">Nucleotidyltransferase</keyword>
<feature type="domain" description="DNA polymerase III beta sliding clamp C-terminal" evidence="12">
    <location>
        <begin position="267"/>
        <end position="367"/>
    </location>
</feature>
<keyword evidence="14" id="KW-1185">Reference proteome</keyword>
<dbReference type="InterPro" id="IPR022634">
    <property type="entry name" value="DNA_polIII_beta_N"/>
</dbReference>
<evidence type="ECO:0000256" key="1">
    <source>
        <dbReference type="ARBA" id="ARBA00004496"/>
    </source>
</evidence>
<dbReference type="GO" id="GO:0008408">
    <property type="term" value="F:3'-5' exonuclease activity"/>
    <property type="evidence" value="ECO:0007669"/>
    <property type="project" value="InterPro"/>
</dbReference>
<dbReference type="InterPro" id="IPR022637">
    <property type="entry name" value="DNA_polIII_beta_cen"/>
</dbReference>
<evidence type="ECO:0000256" key="8">
    <source>
        <dbReference type="ARBA" id="ARBA00023125"/>
    </source>
</evidence>
<reference evidence="13" key="1">
    <citation type="submission" date="2020-11" db="EMBL/GenBank/DDBJ databases">
        <title>Sequencing the genomes of 1000 actinobacteria strains.</title>
        <authorList>
            <person name="Klenk H.-P."/>
        </authorList>
    </citation>
    <scope>NUCLEOTIDE SEQUENCE</scope>
    <source>
        <strain evidence="13">DSM 45356</strain>
    </source>
</reference>
<dbReference type="RefSeq" id="WP_197004417.1">
    <property type="nucleotide sequence ID" value="NZ_BONS01000020.1"/>
</dbReference>
<keyword evidence="7" id="KW-0239">DNA-directed DNA polymerase</keyword>
<feature type="domain" description="DNA polymerase III beta sliding clamp N-terminal" evidence="10">
    <location>
        <begin position="1"/>
        <end position="115"/>
    </location>
</feature>
<dbReference type="SMART" id="SM00480">
    <property type="entry name" value="POL3Bc"/>
    <property type="match status" value="1"/>
</dbReference>
<sequence length="385" mass="39212">MKLTIDRSDLSDAVTWAAGALPARPAVPVLAGLMLRAGERLTVSAFDYEVATTATATASVTDPGEALVSGRLLAQIVRSLPPGPVGLTRGGGGLVVSCAEATFTLATMPVEDYPSPPVPPPVAGTVDAGLFAEAVAQVVLAASRDDTVPAFTGARLHLEGETLTLSCIDRYRMGVRHLPWSPAGDRALDGTGPGQGGPSSTAPGQFGAGAATALVPAGTLAATARHLSAGTTLTLRLGDGLLGLDCGPRHTVTRLLDNPLADYVSQFPATGAIHAEVRTGPLLDALRRVALVAAPQTPVHLVFSPGRLRLEARAGSEAHATAALDADFDGELSIGFNPRFLLDGLTALGGDSVRMTFAGPGKAASLTGGDGRFRYLLAAVRLPTG</sequence>
<keyword evidence="8" id="KW-0238">DNA-binding</keyword>
<evidence type="ECO:0000256" key="5">
    <source>
        <dbReference type="ARBA" id="ARBA00022695"/>
    </source>
</evidence>
<accession>A0A8J7GUF6</accession>
<comment type="caution">
    <text evidence="13">The sequence shown here is derived from an EMBL/GenBank/DDBJ whole genome shotgun (WGS) entry which is preliminary data.</text>
</comment>
<dbReference type="InterPro" id="IPR046938">
    <property type="entry name" value="DNA_clamp_sf"/>
</dbReference>
<evidence type="ECO:0000313" key="14">
    <source>
        <dbReference type="Proteomes" id="UP000622552"/>
    </source>
</evidence>
<evidence type="ECO:0000313" key="13">
    <source>
        <dbReference type="EMBL" id="MBG6137566.1"/>
    </source>
</evidence>
<dbReference type="NCBIfam" id="TIGR00663">
    <property type="entry name" value="dnan"/>
    <property type="match status" value="1"/>
</dbReference>
<dbReference type="CDD" id="cd00140">
    <property type="entry name" value="beta_clamp"/>
    <property type="match status" value="1"/>
</dbReference>
<feature type="domain" description="DNA polymerase III beta sliding clamp central" evidence="11">
    <location>
        <begin position="126"/>
        <end position="183"/>
    </location>
</feature>
<proteinExistence type="inferred from homology"/>
<dbReference type="GO" id="GO:0009360">
    <property type="term" value="C:DNA polymerase III complex"/>
    <property type="evidence" value="ECO:0007669"/>
    <property type="project" value="InterPro"/>
</dbReference>
<dbReference type="EC" id="2.7.7.7" evidence="13"/>
<dbReference type="GO" id="GO:0005737">
    <property type="term" value="C:cytoplasm"/>
    <property type="evidence" value="ECO:0007669"/>
    <property type="project" value="UniProtKB-SubCell"/>
</dbReference>